<organism evidence="1 2">
    <name type="scientific">Chitinophaga defluvii</name>
    <dbReference type="NCBI Taxonomy" id="3163343"/>
    <lineage>
        <taxon>Bacteria</taxon>
        <taxon>Pseudomonadati</taxon>
        <taxon>Bacteroidota</taxon>
        <taxon>Chitinophagia</taxon>
        <taxon>Chitinophagales</taxon>
        <taxon>Chitinophagaceae</taxon>
        <taxon>Chitinophaga</taxon>
    </lineage>
</organism>
<sequence>MRSLFYQLTIGILLCWQLPALQAQSAWRIEPGKYIGKTLLGDTPDKISARLGNADGGDAAMGKAWSLWYSRHKDNTIDSSRLLAIYFTRDEKDRMQAREIRINTPAFKTLAGIKVGSPLVNIKRAFPYVKKAAVYEDAVTGKRIELYDEVRRGITFELTQQKTGSPVCTAITVHESGKGIVDQYMAFPAYENFKKIE</sequence>
<protein>
    <submittedName>
        <fullName evidence="1">Uncharacterized protein</fullName>
    </submittedName>
</protein>
<gene>
    <name evidence="1" type="ORF">ABR189_28260</name>
</gene>
<evidence type="ECO:0000313" key="1">
    <source>
        <dbReference type="EMBL" id="MET7001310.1"/>
    </source>
</evidence>
<dbReference type="EMBL" id="JBEXAC010000003">
    <property type="protein sequence ID" value="MET7001310.1"/>
    <property type="molecule type" value="Genomic_DNA"/>
</dbReference>
<comment type="caution">
    <text evidence="1">The sequence shown here is derived from an EMBL/GenBank/DDBJ whole genome shotgun (WGS) entry which is preliminary data.</text>
</comment>
<accession>A0ABV2TE54</accession>
<keyword evidence="2" id="KW-1185">Reference proteome</keyword>
<proteinExistence type="predicted"/>
<reference evidence="1 2" key="1">
    <citation type="submission" date="2024-06" db="EMBL/GenBank/DDBJ databases">
        <title>Chitinophaga defluvii sp. nov., isolated from municipal sewage.</title>
        <authorList>
            <person name="Zhang L."/>
        </authorList>
    </citation>
    <scope>NUCLEOTIDE SEQUENCE [LARGE SCALE GENOMIC DNA]</scope>
    <source>
        <strain evidence="1 2">H8</strain>
    </source>
</reference>
<name>A0ABV2TE54_9BACT</name>
<evidence type="ECO:0000313" key="2">
    <source>
        <dbReference type="Proteomes" id="UP001549749"/>
    </source>
</evidence>
<dbReference type="Proteomes" id="UP001549749">
    <property type="component" value="Unassembled WGS sequence"/>
</dbReference>
<dbReference type="RefSeq" id="WP_354663881.1">
    <property type="nucleotide sequence ID" value="NZ_JBEXAC010000003.1"/>
</dbReference>